<evidence type="ECO:0000256" key="1">
    <source>
        <dbReference type="ARBA" id="ARBA00004370"/>
    </source>
</evidence>
<name>A0ABR9ZZI8_9FIRM</name>
<keyword evidence="6 9" id="KW-1133">Transmembrane helix</keyword>
<evidence type="ECO:0000256" key="6">
    <source>
        <dbReference type="ARBA" id="ARBA00022989"/>
    </source>
</evidence>
<comment type="function">
    <text evidence="9">Essential subunit of the Sec protein translocation channel SecYEG. Clamps together the 2 halves of SecY. May contact the channel plug during translocation.</text>
</comment>
<dbReference type="PANTHER" id="PTHR33910:SF1">
    <property type="entry name" value="PROTEIN TRANSLOCASE SUBUNIT SECE"/>
    <property type="match status" value="1"/>
</dbReference>
<dbReference type="PANTHER" id="PTHR33910">
    <property type="entry name" value="PROTEIN TRANSLOCASE SUBUNIT SECE"/>
    <property type="match status" value="1"/>
</dbReference>
<comment type="subcellular location">
    <subcellularLocation>
        <location evidence="9">Cell membrane</location>
        <topology evidence="9">Single-pass membrane protein</topology>
    </subcellularLocation>
    <subcellularLocation>
        <location evidence="1">Membrane</location>
    </subcellularLocation>
</comment>
<evidence type="ECO:0000256" key="9">
    <source>
        <dbReference type="HAMAP-Rule" id="MF_00422"/>
    </source>
</evidence>
<dbReference type="Proteomes" id="UP000614200">
    <property type="component" value="Unassembled WGS sequence"/>
</dbReference>
<keyword evidence="3 9" id="KW-1003">Cell membrane</keyword>
<comment type="subunit">
    <text evidence="9">Component of the Sec protein translocase complex. Heterotrimer consisting of SecY, SecE and SecG subunits. The heterotrimers can form oligomers, although 1 heterotrimer is thought to be able to translocate proteins. Interacts with the ribosome. Interacts with SecDF, and other proteins may be involved. Interacts with SecA.</text>
</comment>
<evidence type="ECO:0000256" key="2">
    <source>
        <dbReference type="ARBA" id="ARBA00022448"/>
    </source>
</evidence>
<accession>A0ABR9ZZI8</accession>
<evidence type="ECO:0000256" key="5">
    <source>
        <dbReference type="ARBA" id="ARBA00022927"/>
    </source>
</evidence>
<evidence type="ECO:0000313" key="11">
    <source>
        <dbReference type="Proteomes" id="UP000614200"/>
    </source>
</evidence>
<gene>
    <name evidence="9 10" type="primary">secE</name>
    <name evidence="10" type="ORF">ISU02_22415</name>
</gene>
<sequence>MASSNVKEKKPSAGKFFKGVRSEVKKVTWPTRKDVWQYTLVVLAMCFVSAVTIGALDAIFKFLFNLFA</sequence>
<dbReference type="NCBIfam" id="TIGR00964">
    <property type="entry name" value="secE_bact"/>
    <property type="match status" value="1"/>
</dbReference>
<keyword evidence="8 9" id="KW-0472">Membrane</keyword>
<dbReference type="EMBL" id="JADKNH010000021">
    <property type="protein sequence ID" value="MBF4695861.1"/>
    <property type="molecule type" value="Genomic_DNA"/>
</dbReference>
<dbReference type="Gene3D" id="1.20.5.1030">
    <property type="entry name" value="Preprotein translocase secy subunit"/>
    <property type="match status" value="1"/>
</dbReference>
<feature type="transmembrane region" description="Helical" evidence="9">
    <location>
        <begin position="35"/>
        <end position="60"/>
    </location>
</feature>
<keyword evidence="7 9" id="KW-0811">Translocation</keyword>
<evidence type="ECO:0000256" key="3">
    <source>
        <dbReference type="ARBA" id="ARBA00022475"/>
    </source>
</evidence>
<evidence type="ECO:0000256" key="8">
    <source>
        <dbReference type="ARBA" id="ARBA00023136"/>
    </source>
</evidence>
<dbReference type="InterPro" id="IPR038379">
    <property type="entry name" value="SecE_sf"/>
</dbReference>
<keyword evidence="5 9" id="KW-0653">Protein transport</keyword>
<evidence type="ECO:0000313" key="10">
    <source>
        <dbReference type="EMBL" id="MBF4695861.1"/>
    </source>
</evidence>
<dbReference type="Pfam" id="PF00584">
    <property type="entry name" value="SecE"/>
    <property type="match status" value="1"/>
</dbReference>
<dbReference type="InterPro" id="IPR005807">
    <property type="entry name" value="SecE_bac"/>
</dbReference>
<dbReference type="HAMAP" id="MF_00422">
    <property type="entry name" value="SecE"/>
    <property type="match status" value="1"/>
</dbReference>
<comment type="caution">
    <text evidence="10">The sequence shown here is derived from an EMBL/GenBank/DDBJ whole genome shotgun (WGS) entry which is preliminary data.</text>
</comment>
<evidence type="ECO:0000256" key="4">
    <source>
        <dbReference type="ARBA" id="ARBA00022692"/>
    </source>
</evidence>
<proteinExistence type="inferred from homology"/>
<reference evidence="10 11" key="1">
    <citation type="submission" date="2020-11" db="EMBL/GenBank/DDBJ databases">
        <title>Fusibacter basophilias sp. nov.</title>
        <authorList>
            <person name="Qiu D."/>
        </authorList>
    </citation>
    <scope>NUCLEOTIDE SEQUENCE [LARGE SCALE GENOMIC DNA]</scope>
    <source>
        <strain evidence="10 11">Q10-2</strain>
    </source>
</reference>
<keyword evidence="4 9" id="KW-0812">Transmembrane</keyword>
<comment type="similarity">
    <text evidence="9">Belongs to the SecE/SEC61-gamma family.</text>
</comment>
<keyword evidence="11" id="KW-1185">Reference proteome</keyword>
<dbReference type="RefSeq" id="WP_194704096.1">
    <property type="nucleotide sequence ID" value="NZ_JADKNH010000021.1"/>
</dbReference>
<keyword evidence="2 9" id="KW-0813">Transport</keyword>
<dbReference type="InterPro" id="IPR001901">
    <property type="entry name" value="Translocase_SecE/Sec61-g"/>
</dbReference>
<protein>
    <recommendedName>
        <fullName evidence="9">Protein translocase subunit SecE</fullName>
    </recommendedName>
</protein>
<organism evidence="10 11">
    <name type="scientific">Fusibacter ferrireducens</name>
    <dbReference type="NCBI Taxonomy" id="2785058"/>
    <lineage>
        <taxon>Bacteria</taxon>
        <taxon>Bacillati</taxon>
        <taxon>Bacillota</taxon>
        <taxon>Clostridia</taxon>
        <taxon>Eubacteriales</taxon>
        <taxon>Eubacteriales Family XII. Incertae Sedis</taxon>
        <taxon>Fusibacter</taxon>
    </lineage>
</organism>
<evidence type="ECO:0000256" key="7">
    <source>
        <dbReference type="ARBA" id="ARBA00023010"/>
    </source>
</evidence>